<dbReference type="InterPro" id="IPR017441">
    <property type="entry name" value="Protein_kinase_ATP_BS"/>
</dbReference>
<dbReference type="InterPro" id="IPR000961">
    <property type="entry name" value="AGC-kinase_C"/>
</dbReference>
<keyword evidence="1" id="KW-0723">Serine/threonine-protein kinase</keyword>
<feature type="domain" description="Protein kinase" evidence="10">
    <location>
        <begin position="299"/>
        <end position="558"/>
    </location>
</feature>
<name>A0A076FE56_PARNA</name>
<dbReference type="PROSITE" id="PS51285">
    <property type="entry name" value="AGC_KINASE_CTER"/>
    <property type="match status" value="1"/>
</dbReference>
<protein>
    <submittedName>
        <fullName evidence="12">Protein kinase C delta</fullName>
    </submittedName>
</protein>
<dbReference type="SMART" id="SM00133">
    <property type="entry name" value="S_TK_X"/>
    <property type="match status" value="1"/>
</dbReference>
<dbReference type="InterPro" id="IPR000719">
    <property type="entry name" value="Prot_kinase_dom"/>
</dbReference>
<dbReference type="InterPro" id="IPR011009">
    <property type="entry name" value="Kinase-like_dom_sf"/>
</dbReference>
<dbReference type="GO" id="GO:0004674">
    <property type="term" value="F:protein serine/threonine kinase activity"/>
    <property type="evidence" value="ECO:0007669"/>
    <property type="project" value="UniProtKB-KW"/>
</dbReference>
<feature type="coiled-coil region" evidence="8">
    <location>
        <begin position="155"/>
        <end position="182"/>
    </location>
</feature>
<dbReference type="SUPFAM" id="SSF56112">
    <property type="entry name" value="Protein kinase-like (PK-like)"/>
    <property type="match status" value="1"/>
</dbReference>
<feature type="domain" description="AGC-kinase C-terminal" evidence="11">
    <location>
        <begin position="559"/>
        <end position="630"/>
    </location>
</feature>
<keyword evidence="2" id="KW-0597">Phosphoprotein</keyword>
<dbReference type="FunFam" id="3.30.200.20:FF:000103">
    <property type="entry name" value="Protein kinase C"/>
    <property type="match status" value="1"/>
</dbReference>
<feature type="non-terminal residue" evidence="12">
    <location>
        <position position="630"/>
    </location>
</feature>
<dbReference type="InterPro" id="IPR008271">
    <property type="entry name" value="Ser/Thr_kinase_AS"/>
</dbReference>
<evidence type="ECO:0000256" key="4">
    <source>
        <dbReference type="ARBA" id="ARBA00022741"/>
    </source>
</evidence>
<keyword evidence="4 7" id="KW-0547">Nucleotide-binding</keyword>
<dbReference type="PROSITE" id="PS00107">
    <property type="entry name" value="PROTEIN_KINASE_ATP"/>
    <property type="match status" value="1"/>
</dbReference>
<dbReference type="Pfam" id="PF00433">
    <property type="entry name" value="Pkinase_C"/>
    <property type="match status" value="1"/>
</dbReference>
<dbReference type="EMBL" id="KF516653">
    <property type="protein sequence ID" value="AII16557.1"/>
    <property type="molecule type" value="mRNA"/>
</dbReference>
<evidence type="ECO:0000256" key="3">
    <source>
        <dbReference type="ARBA" id="ARBA00022679"/>
    </source>
</evidence>
<dbReference type="PROSITE" id="PS00108">
    <property type="entry name" value="PROTEIN_KINASE_ST"/>
    <property type="match status" value="1"/>
</dbReference>
<evidence type="ECO:0000256" key="2">
    <source>
        <dbReference type="ARBA" id="ARBA00022553"/>
    </source>
</evidence>
<dbReference type="Gene3D" id="3.30.200.20">
    <property type="entry name" value="Phosphorylase Kinase, domain 1"/>
    <property type="match status" value="1"/>
</dbReference>
<keyword evidence="8" id="KW-0175">Coiled coil</keyword>
<proteinExistence type="evidence at transcript level"/>
<dbReference type="Pfam" id="PF00069">
    <property type="entry name" value="Pkinase"/>
    <property type="match status" value="1"/>
</dbReference>
<organism evidence="12">
    <name type="scientific">Paracyclopina nana</name>
    <name type="common">Marine copepod</name>
    <dbReference type="NCBI Taxonomy" id="565004"/>
    <lineage>
        <taxon>Eukaryota</taxon>
        <taxon>Metazoa</taxon>
        <taxon>Ecdysozoa</taxon>
        <taxon>Arthropoda</taxon>
        <taxon>Crustacea</taxon>
        <taxon>Multicrustacea</taxon>
        <taxon>Hexanauplia</taxon>
        <taxon>Copepoda</taxon>
        <taxon>Cyclopoida</taxon>
        <taxon>Cyclopettidae</taxon>
        <taxon>Paracyclopina</taxon>
    </lineage>
</organism>
<evidence type="ECO:0000256" key="8">
    <source>
        <dbReference type="SAM" id="Coils"/>
    </source>
</evidence>
<keyword evidence="5 12" id="KW-0418">Kinase</keyword>
<dbReference type="FunFam" id="1.10.510.10:FF:000150">
    <property type="entry name" value="Protein kinase C, theta"/>
    <property type="match status" value="1"/>
</dbReference>
<evidence type="ECO:0000313" key="12">
    <source>
        <dbReference type="EMBL" id="AII16557.1"/>
    </source>
</evidence>
<evidence type="ECO:0000256" key="6">
    <source>
        <dbReference type="ARBA" id="ARBA00022840"/>
    </source>
</evidence>
<feature type="binding site" evidence="7">
    <location>
        <position position="329"/>
    </location>
    <ligand>
        <name>ATP</name>
        <dbReference type="ChEBI" id="CHEBI:30616"/>
    </ligand>
</feature>
<evidence type="ECO:0000256" key="7">
    <source>
        <dbReference type="PROSITE-ProRule" id="PRU10141"/>
    </source>
</evidence>
<dbReference type="Gene3D" id="1.10.510.10">
    <property type="entry name" value="Transferase(Phosphotransferase) domain 1"/>
    <property type="match status" value="1"/>
</dbReference>
<keyword evidence="6 7" id="KW-0067">ATP-binding</keyword>
<dbReference type="AlphaFoldDB" id="A0A076FE56"/>
<dbReference type="PROSITE" id="PS50011">
    <property type="entry name" value="PROTEIN_KINASE_DOM"/>
    <property type="match status" value="1"/>
</dbReference>
<evidence type="ECO:0000256" key="9">
    <source>
        <dbReference type="SAM" id="MobiDB-lite"/>
    </source>
</evidence>
<dbReference type="InterPro" id="IPR017892">
    <property type="entry name" value="Pkinase_C"/>
</dbReference>
<feature type="compositionally biased region" description="Basic and acidic residues" evidence="9">
    <location>
        <begin position="7"/>
        <end position="20"/>
    </location>
</feature>
<dbReference type="PANTHER" id="PTHR24351">
    <property type="entry name" value="RIBOSOMAL PROTEIN S6 KINASE"/>
    <property type="match status" value="1"/>
</dbReference>
<dbReference type="GO" id="GO:0005524">
    <property type="term" value="F:ATP binding"/>
    <property type="evidence" value="ECO:0007669"/>
    <property type="project" value="UniProtKB-UniRule"/>
</dbReference>
<evidence type="ECO:0000259" key="10">
    <source>
        <dbReference type="PROSITE" id="PS50011"/>
    </source>
</evidence>
<feature type="non-terminal residue" evidence="12">
    <location>
        <position position="1"/>
    </location>
</feature>
<keyword evidence="3" id="KW-0808">Transferase</keyword>
<evidence type="ECO:0000256" key="1">
    <source>
        <dbReference type="ARBA" id="ARBA00022527"/>
    </source>
</evidence>
<evidence type="ECO:0000259" key="11">
    <source>
        <dbReference type="PROSITE" id="PS51285"/>
    </source>
</evidence>
<sequence length="630" mass="72342">PSQKSMVCEKSKTRKSEEKASASSNLGAKKKVKKPMPDLIKSTQPQMTSEEVMNEMIQTNQLIPKAVLTEIIDQNKHLPDKVIVEIPMVKAAIEYNFKYENDIIDSQLERIPTPFRKFYEMKTKGVIYEREEPAEKPKYWNNVPKTSDSNPFLEMAKLKSDVKKHKEAQKAAQNELVNETADDPEEAWYKDESAEFQENLRQYHHRESDHQRPLNEKRTPAENMAIIKIYGGVQFPDGPLDVTPLDMLKPEALDQPPQLVTEVAAGAAGASSKRESLCNFNEPPVKARPVFRRYGINDFKFHKVLGKGSFGKVLLAELADGSQSYYAIKCLKKDLVLEDDDIECTMIERKVLALGCKHPFICHLFCTFQTNSHIFFAMEYLNGGDLMFHIQQSGKFDLDRARFYAAEILLALTFLHRKGIVYRDLKLDNVLLDFEGHVRLADFGMCKLQIYLDRVTDTFCGTPDYMAPEIIKGLKYNYCVDWWSFGVLLYEMLLGQSPFNGCDEDELFWSICNEAAFFPKFLTKESKQIIQLLLEKDPTKRLGVKNCKHGDIAEQPFFKQVNFEKLERKLVIPPYKPNLMNAKDVSYFDSAFTEEAPLLTPLPPEILNEMNQEQFKGFSYTDPNYTLPAL</sequence>
<feature type="region of interest" description="Disordered" evidence="9">
    <location>
        <begin position="1"/>
        <end position="37"/>
    </location>
</feature>
<accession>A0A076FE56</accession>
<reference evidence="12" key="1">
    <citation type="submission" date="2013-08" db="EMBL/GenBank/DDBJ databases">
        <title>Paracyclopina nana immune related genes.</title>
        <authorList>
            <person name="Kim B.-M."/>
            <person name="Rhee J.-S."/>
            <person name="Lee J.-S."/>
        </authorList>
    </citation>
    <scope>NUCLEOTIDE SEQUENCE</scope>
</reference>
<evidence type="ECO:0000256" key="5">
    <source>
        <dbReference type="ARBA" id="ARBA00022777"/>
    </source>
</evidence>
<dbReference type="SMART" id="SM00220">
    <property type="entry name" value="S_TKc"/>
    <property type="match status" value="1"/>
</dbReference>